<dbReference type="AlphaFoldDB" id="A0A1N6NDJ0"/>
<dbReference type="EMBL" id="FTMN01000001">
    <property type="protein sequence ID" value="SIP90139.1"/>
    <property type="molecule type" value="Genomic_DNA"/>
</dbReference>
<dbReference type="PANTHER" id="PTHR14859">
    <property type="entry name" value="CALCOFLUOR WHITE HYPERSENSITIVE PROTEIN PRECURSOR"/>
    <property type="match status" value="1"/>
</dbReference>
<evidence type="ECO:0000313" key="2">
    <source>
        <dbReference type="EMBL" id="SIP90139.1"/>
    </source>
</evidence>
<dbReference type="SUPFAM" id="SSF56219">
    <property type="entry name" value="DNase I-like"/>
    <property type="match status" value="1"/>
</dbReference>
<keyword evidence="2" id="KW-0540">Nuclease</keyword>
<keyword evidence="2" id="KW-0378">Hydrolase</keyword>
<evidence type="ECO:0000313" key="3">
    <source>
        <dbReference type="Proteomes" id="UP000186895"/>
    </source>
</evidence>
<evidence type="ECO:0000259" key="1">
    <source>
        <dbReference type="Pfam" id="PF03372"/>
    </source>
</evidence>
<gene>
    <name evidence="2" type="ORF">SAMN05421647_101240</name>
</gene>
<dbReference type="Pfam" id="PF03372">
    <property type="entry name" value="Exo_endo_phos"/>
    <property type="match status" value="1"/>
</dbReference>
<dbReference type="InterPro" id="IPR051916">
    <property type="entry name" value="GPI-anchor_lipid_remodeler"/>
</dbReference>
<dbReference type="STRING" id="49186.SAMN05421647_101240"/>
<reference evidence="2 3" key="1">
    <citation type="submission" date="2017-01" db="EMBL/GenBank/DDBJ databases">
        <authorList>
            <person name="Mah S.A."/>
            <person name="Swanson W.J."/>
            <person name="Moy G.W."/>
            <person name="Vacquier V.D."/>
        </authorList>
    </citation>
    <scope>NUCLEOTIDE SEQUENCE [LARGE SCALE GENOMIC DNA]</scope>
    <source>
        <strain evidence="2 3">DSM 7027</strain>
    </source>
</reference>
<dbReference type="GO" id="GO:0016020">
    <property type="term" value="C:membrane"/>
    <property type="evidence" value="ECO:0007669"/>
    <property type="project" value="GOC"/>
</dbReference>
<keyword evidence="3" id="KW-1185">Reference proteome</keyword>
<dbReference type="InterPro" id="IPR036691">
    <property type="entry name" value="Endo/exonu/phosph_ase_sf"/>
</dbReference>
<dbReference type="RefSeq" id="WP_083702885.1">
    <property type="nucleotide sequence ID" value="NZ_FTMN01000001.1"/>
</dbReference>
<keyword evidence="2" id="KW-0255">Endonuclease</keyword>
<dbReference type="Proteomes" id="UP000186895">
    <property type="component" value="Unassembled WGS sequence"/>
</dbReference>
<dbReference type="PANTHER" id="PTHR14859:SF1">
    <property type="entry name" value="PGAP2-INTERACTING PROTEIN"/>
    <property type="match status" value="1"/>
</dbReference>
<accession>A0A1N6NDJ0</accession>
<dbReference type="GO" id="GO:0006506">
    <property type="term" value="P:GPI anchor biosynthetic process"/>
    <property type="evidence" value="ECO:0007669"/>
    <property type="project" value="TreeGrafter"/>
</dbReference>
<proteinExistence type="predicted"/>
<protein>
    <submittedName>
        <fullName evidence="2">Metal-dependent hydrolase, endonuclease/exonuclease/phosphatase family</fullName>
    </submittedName>
</protein>
<dbReference type="eggNOG" id="COG3568">
    <property type="taxonomic scope" value="Bacteria"/>
</dbReference>
<dbReference type="InterPro" id="IPR005135">
    <property type="entry name" value="Endo/exonuclease/phosphatase"/>
</dbReference>
<feature type="domain" description="Endonuclease/exonuclease/phosphatase" evidence="1">
    <location>
        <begin position="8"/>
        <end position="170"/>
    </location>
</feature>
<dbReference type="Gene3D" id="3.60.10.10">
    <property type="entry name" value="Endonuclease/exonuclease/phosphatase"/>
    <property type="match status" value="1"/>
</dbReference>
<name>A0A1N6NDJ0_9GAMM</name>
<keyword evidence="2" id="KW-0269">Exonuclease</keyword>
<sequence>MSNSLRILSWNIQNGKGCDGLVDLDRTIAYIKAQAPLDLICLQEVARFFPDYTTPDHPDQLNALAQAFPDHTPVWGAALSWPGSNGEQRQEFGNLTLTRLPLLDRRVHCLPGAVAGGNANAWRTPRCVVETLVETDTGPLRVLNTHLAYHDDEERRQQLRYLDAIQQAALRQYQHRCGSAPGIFAQPWATDHTVLCGDLNMDSRHDEYHAFTRLGWQDAATAFGDAQLRQPTCGIHDRDQWPDGPHCRDYFWLQQVQATALDVDTTTPLSDHQPLVLTLEH</sequence>
<dbReference type="GO" id="GO:0004527">
    <property type="term" value="F:exonuclease activity"/>
    <property type="evidence" value="ECO:0007669"/>
    <property type="project" value="UniProtKB-KW"/>
</dbReference>
<dbReference type="GO" id="GO:0004519">
    <property type="term" value="F:endonuclease activity"/>
    <property type="evidence" value="ECO:0007669"/>
    <property type="project" value="UniProtKB-KW"/>
</dbReference>
<organism evidence="2 3">
    <name type="scientific">Marinobacterium stanieri</name>
    <dbReference type="NCBI Taxonomy" id="49186"/>
    <lineage>
        <taxon>Bacteria</taxon>
        <taxon>Pseudomonadati</taxon>
        <taxon>Pseudomonadota</taxon>
        <taxon>Gammaproteobacteria</taxon>
        <taxon>Oceanospirillales</taxon>
        <taxon>Oceanospirillaceae</taxon>
        <taxon>Marinobacterium</taxon>
    </lineage>
</organism>